<dbReference type="AlphaFoldDB" id="A0A821K2Z9"/>
<evidence type="ECO:0000313" key="3">
    <source>
        <dbReference type="Proteomes" id="UP000663873"/>
    </source>
</evidence>
<feature type="region of interest" description="Disordered" evidence="1">
    <location>
        <begin position="1"/>
        <end position="42"/>
    </location>
</feature>
<keyword evidence="3" id="KW-1185">Reference proteome</keyword>
<feature type="compositionally biased region" description="Basic and acidic residues" evidence="1">
    <location>
        <begin position="114"/>
        <end position="124"/>
    </location>
</feature>
<accession>A0A821K2Z9</accession>
<feature type="non-terminal residue" evidence="2">
    <location>
        <position position="1"/>
    </location>
</feature>
<evidence type="ECO:0000256" key="1">
    <source>
        <dbReference type="SAM" id="MobiDB-lite"/>
    </source>
</evidence>
<organism evidence="2 3">
    <name type="scientific">Rotaria socialis</name>
    <dbReference type="NCBI Taxonomy" id="392032"/>
    <lineage>
        <taxon>Eukaryota</taxon>
        <taxon>Metazoa</taxon>
        <taxon>Spiralia</taxon>
        <taxon>Gnathifera</taxon>
        <taxon>Rotifera</taxon>
        <taxon>Eurotatoria</taxon>
        <taxon>Bdelloidea</taxon>
        <taxon>Philodinida</taxon>
        <taxon>Philodinidae</taxon>
        <taxon>Rotaria</taxon>
    </lineage>
</organism>
<feature type="compositionally biased region" description="Basic and acidic residues" evidence="1">
    <location>
        <begin position="87"/>
        <end position="98"/>
    </location>
</feature>
<comment type="caution">
    <text evidence="2">The sequence shown here is derived from an EMBL/GenBank/DDBJ whole genome shotgun (WGS) entry which is preliminary data.</text>
</comment>
<evidence type="ECO:0000313" key="2">
    <source>
        <dbReference type="EMBL" id="CAF4731355.1"/>
    </source>
</evidence>
<gene>
    <name evidence="2" type="ORF">UJA718_LOCUS37794</name>
</gene>
<proteinExistence type="predicted"/>
<sequence>MPSTGVNASMGRYGKAPTGTNRSGYNPPIYGGDYNYNDTSRDEDSYLSKLNQTKKFSQFKPYTGRDYDQFKKNYGFGSGHLGSDFDNTTHKEKMEKLAKTRQYAQQIEARNKKKLSDGSRRTYSDTRLPAEASKSSR</sequence>
<name>A0A821K2Z9_9BILA</name>
<reference evidence="2" key="1">
    <citation type="submission" date="2021-02" db="EMBL/GenBank/DDBJ databases">
        <authorList>
            <person name="Nowell W R."/>
        </authorList>
    </citation>
    <scope>NUCLEOTIDE SEQUENCE</scope>
</reference>
<dbReference type="EMBL" id="CAJOBP010037965">
    <property type="protein sequence ID" value="CAF4731355.1"/>
    <property type="molecule type" value="Genomic_DNA"/>
</dbReference>
<feature type="region of interest" description="Disordered" evidence="1">
    <location>
        <begin position="79"/>
        <end position="137"/>
    </location>
</feature>
<dbReference type="Proteomes" id="UP000663873">
    <property type="component" value="Unassembled WGS sequence"/>
</dbReference>
<protein>
    <submittedName>
        <fullName evidence="2">Uncharacterized protein</fullName>
    </submittedName>
</protein>